<name>A0A8K0J7E3_9HYPO</name>
<evidence type="ECO:0000313" key="1">
    <source>
        <dbReference type="EMBL" id="KAG5926007.1"/>
    </source>
</evidence>
<dbReference type="Gene3D" id="3.40.50.1820">
    <property type="entry name" value="alpha/beta hydrolase"/>
    <property type="match status" value="1"/>
</dbReference>
<dbReference type="InterPro" id="IPR029058">
    <property type="entry name" value="AB_hydrolase_fold"/>
</dbReference>
<accession>A0A8K0J7E3</accession>
<dbReference type="Proteomes" id="UP000811619">
    <property type="component" value="Unassembled WGS sequence"/>
</dbReference>
<evidence type="ECO:0008006" key="3">
    <source>
        <dbReference type="Google" id="ProtNLM"/>
    </source>
</evidence>
<proteinExistence type="predicted"/>
<sequence>MFLSLFNTRGASSANEPLLVHLPPFPSSDAIPQLPYFLEDLPVASINYRWSPYSKLSSNANGSFPLHWPTPVHDTSFAMAWLLKHLSPPGHSRRDIYVFGSYLGASLATSLALTEARPDADFGVRGLLAYNGIYNWTMFLPDHPIHRTWGRFGPSLPPELDNDSRLHKISDNLPALFHKESNLFDPFASPSLFFHCPGLEVPESFFMRAKYDALINNMMSDEEFKPETTKQKSLLVFPPHNSGLKIPETLIVYESAPPHSGVVQLSGKSGAKTKTGHSFESQAVELATMMRRSVHLMELRKRINRSHGDDHWIEEAARRVQIVDTGPATGGIEPLEAGRDIILSWLENKY</sequence>
<dbReference type="EMBL" id="SRPY01000316">
    <property type="protein sequence ID" value="KAG5926007.1"/>
    <property type="molecule type" value="Genomic_DNA"/>
</dbReference>
<keyword evidence="2" id="KW-1185">Reference proteome</keyword>
<organism evidence="1 2">
    <name type="scientific">Claviceps africana</name>
    <dbReference type="NCBI Taxonomy" id="83212"/>
    <lineage>
        <taxon>Eukaryota</taxon>
        <taxon>Fungi</taxon>
        <taxon>Dikarya</taxon>
        <taxon>Ascomycota</taxon>
        <taxon>Pezizomycotina</taxon>
        <taxon>Sordariomycetes</taxon>
        <taxon>Hypocreomycetidae</taxon>
        <taxon>Hypocreales</taxon>
        <taxon>Clavicipitaceae</taxon>
        <taxon>Claviceps</taxon>
    </lineage>
</organism>
<dbReference type="SUPFAM" id="SSF53474">
    <property type="entry name" value="alpha/beta-Hydrolases"/>
    <property type="match status" value="1"/>
</dbReference>
<reference evidence="1" key="1">
    <citation type="journal article" date="2020" name="bioRxiv">
        <title>Whole genome comparisons of ergot fungi reveals the divergence and evolution of species within the genus Claviceps are the result of varying mechanisms driving genome evolution and host range expansion.</title>
        <authorList>
            <person name="Wyka S.A."/>
            <person name="Mondo S.J."/>
            <person name="Liu M."/>
            <person name="Dettman J."/>
            <person name="Nalam V."/>
            <person name="Broders K.D."/>
        </authorList>
    </citation>
    <scope>NUCLEOTIDE SEQUENCE</scope>
    <source>
        <strain evidence="1">CCC 489</strain>
    </source>
</reference>
<comment type="caution">
    <text evidence="1">The sequence shown here is derived from an EMBL/GenBank/DDBJ whole genome shotgun (WGS) entry which is preliminary data.</text>
</comment>
<protein>
    <recommendedName>
        <fullName evidence="3">Alpha/beta hydrolase fold-3 domain-containing protein</fullName>
    </recommendedName>
</protein>
<evidence type="ECO:0000313" key="2">
    <source>
        <dbReference type="Proteomes" id="UP000811619"/>
    </source>
</evidence>
<gene>
    <name evidence="1" type="ORF">E4U42_003742</name>
</gene>
<dbReference type="OrthoDB" id="5396420at2759"/>
<dbReference type="AlphaFoldDB" id="A0A8K0J7E3"/>